<evidence type="ECO:0000256" key="1">
    <source>
        <dbReference type="ARBA" id="ARBA00023125"/>
    </source>
</evidence>
<dbReference type="STRING" id="1461694.ATO9_00775"/>
<dbReference type="GO" id="GO:0000976">
    <property type="term" value="F:transcription cis-regulatory region binding"/>
    <property type="evidence" value="ECO:0007669"/>
    <property type="project" value="TreeGrafter"/>
</dbReference>
<gene>
    <name evidence="4" type="ORF">ATO9_00775</name>
</gene>
<name>A0A0A0EGI2_9RHOB</name>
<dbReference type="InterPro" id="IPR009057">
    <property type="entry name" value="Homeodomain-like_sf"/>
</dbReference>
<dbReference type="Pfam" id="PF00440">
    <property type="entry name" value="TetR_N"/>
    <property type="match status" value="1"/>
</dbReference>
<dbReference type="GO" id="GO:0003700">
    <property type="term" value="F:DNA-binding transcription factor activity"/>
    <property type="evidence" value="ECO:0007669"/>
    <property type="project" value="TreeGrafter"/>
</dbReference>
<dbReference type="SUPFAM" id="SSF48498">
    <property type="entry name" value="Tetracyclin repressor-like, C-terminal domain"/>
    <property type="match status" value="1"/>
</dbReference>
<evidence type="ECO:0000313" key="5">
    <source>
        <dbReference type="Proteomes" id="UP000030004"/>
    </source>
</evidence>
<dbReference type="AlphaFoldDB" id="A0A0A0EGI2"/>
<dbReference type="PANTHER" id="PTHR30055">
    <property type="entry name" value="HTH-TYPE TRANSCRIPTIONAL REGULATOR RUTR"/>
    <property type="match status" value="1"/>
</dbReference>
<proteinExistence type="predicted"/>
<dbReference type="OrthoDB" id="7914379at2"/>
<dbReference type="Proteomes" id="UP000030004">
    <property type="component" value="Unassembled WGS sequence"/>
</dbReference>
<organism evidence="4 5">
    <name type="scientific">Pseudooceanicola atlanticus</name>
    <dbReference type="NCBI Taxonomy" id="1461694"/>
    <lineage>
        <taxon>Bacteria</taxon>
        <taxon>Pseudomonadati</taxon>
        <taxon>Pseudomonadota</taxon>
        <taxon>Alphaproteobacteria</taxon>
        <taxon>Rhodobacterales</taxon>
        <taxon>Paracoccaceae</taxon>
        <taxon>Pseudooceanicola</taxon>
    </lineage>
</organism>
<dbReference type="InterPro" id="IPR050109">
    <property type="entry name" value="HTH-type_TetR-like_transc_reg"/>
</dbReference>
<keyword evidence="5" id="KW-1185">Reference proteome</keyword>
<dbReference type="EMBL" id="AQQX01000001">
    <property type="protein sequence ID" value="KGM50076.1"/>
    <property type="molecule type" value="Genomic_DNA"/>
</dbReference>
<keyword evidence="1 2" id="KW-0238">DNA-binding</keyword>
<dbReference type="InterPro" id="IPR001647">
    <property type="entry name" value="HTH_TetR"/>
</dbReference>
<evidence type="ECO:0000256" key="2">
    <source>
        <dbReference type="PROSITE-ProRule" id="PRU00335"/>
    </source>
</evidence>
<feature type="DNA-binding region" description="H-T-H motif" evidence="2">
    <location>
        <begin position="30"/>
        <end position="49"/>
    </location>
</feature>
<evidence type="ECO:0000313" key="4">
    <source>
        <dbReference type="EMBL" id="KGM50076.1"/>
    </source>
</evidence>
<dbReference type="Gene3D" id="1.10.10.60">
    <property type="entry name" value="Homeodomain-like"/>
    <property type="match status" value="1"/>
</dbReference>
<dbReference type="PANTHER" id="PTHR30055:SF146">
    <property type="entry name" value="HTH-TYPE TRANSCRIPTIONAL DUAL REGULATOR CECR"/>
    <property type="match status" value="1"/>
</dbReference>
<dbReference type="InterPro" id="IPR039536">
    <property type="entry name" value="TetR_C_Proteobacteria"/>
</dbReference>
<protein>
    <submittedName>
        <fullName evidence="4">TetR family transcriptional regulator</fullName>
    </submittedName>
</protein>
<dbReference type="InterPro" id="IPR036271">
    <property type="entry name" value="Tet_transcr_reg_TetR-rel_C_sf"/>
</dbReference>
<dbReference type="RefSeq" id="WP_043743769.1">
    <property type="nucleotide sequence ID" value="NZ_AQQX01000001.1"/>
</dbReference>
<evidence type="ECO:0000259" key="3">
    <source>
        <dbReference type="PROSITE" id="PS50977"/>
    </source>
</evidence>
<feature type="domain" description="HTH tetR-type" evidence="3">
    <location>
        <begin position="7"/>
        <end position="67"/>
    </location>
</feature>
<dbReference type="eggNOG" id="COG1309">
    <property type="taxonomic scope" value="Bacteria"/>
</dbReference>
<sequence length="199" mass="21057">MKDDKRAARAAEIEKAAYLILDAKGYEGLSMQAVARAAKASNETLYRWYGDKIGLFRALILRNTETVGAALARHKGADPLDTLAQVGPVLLTMLLGDRAVALNRAAAADATGQLGQALAEAGRGTVAPWIEAVMTRAMAQGQLGPGDPATMAALYFDLLIGDSQIRRVIGTLPAPDAAVIDHRAARALDHLTRLHPAQP</sequence>
<comment type="caution">
    <text evidence="4">The sequence shown here is derived from an EMBL/GenBank/DDBJ whole genome shotgun (WGS) entry which is preliminary data.</text>
</comment>
<dbReference type="Gene3D" id="1.10.357.10">
    <property type="entry name" value="Tetracycline Repressor, domain 2"/>
    <property type="match status" value="1"/>
</dbReference>
<accession>A0A0A0EGI2</accession>
<dbReference type="SUPFAM" id="SSF46689">
    <property type="entry name" value="Homeodomain-like"/>
    <property type="match status" value="1"/>
</dbReference>
<dbReference type="PROSITE" id="PS50977">
    <property type="entry name" value="HTH_TETR_2"/>
    <property type="match status" value="1"/>
</dbReference>
<reference evidence="4 5" key="1">
    <citation type="journal article" date="2015" name="Antonie Van Leeuwenhoek">
        <title>Pseudooceanicola atlanticus gen. nov. sp. nov., isolated from surface seawater of the Atlantic Ocean and reclassification of Oceanicola batsensis, Oceanicola marinus, Oceanicola nitratireducens, Oceanicola nanhaiensis, Oceanicola antarcticus and Oceanicola flagellatus, as Pseudooceanicola batsensis comb. nov., Pseudooceanicola marinus comb. nov., Pseudooceanicola nitratireducens comb. nov., Pseudooceanicola nanhaiensis comb. nov., Pseudooceanicola antarcticus comb. nov., and Pseudooceanicola flagellatus comb. nov.</title>
        <authorList>
            <person name="Lai Q."/>
            <person name="Li G."/>
            <person name="Liu X."/>
            <person name="Du Y."/>
            <person name="Sun F."/>
            <person name="Shao Z."/>
        </authorList>
    </citation>
    <scope>NUCLEOTIDE SEQUENCE [LARGE SCALE GENOMIC DNA]</scope>
    <source>
        <strain evidence="4 5">22II-s11g</strain>
    </source>
</reference>
<dbReference type="Pfam" id="PF14246">
    <property type="entry name" value="TetR_C_7"/>
    <property type="match status" value="1"/>
</dbReference>